<dbReference type="InterPro" id="IPR011051">
    <property type="entry name" value="RmlC_Cupin_sf"/>
</dbReference>
<reference evidence="3" key="1">
    <citation type="journal article" date="2019" name="Int. J. Syst. Evol. Microbiol.">
        <title>The Global Catalogue of Microorganisms (GCM) 10K type strain sequencing project: providing services to taxonomists for standard genome sequencing and annotation.</title>
        <authorList>
            <consortium name="The Broad Institute Genomics Platform"/>
            <consortium name="The Broad Institute Genome Sequencing Center for Infectious Disease"/>
            <person name="Wu L."/>
            <person name="Ma J."/>
        </authorList>
    </citation>
    <scope>NUCLEOTIDE SEQUENCE [LARGE SCALE GENOMIC DNA]</scope>
    <source>
        <strain evidence="3">CCUG 53519</strain>
    </source>
</reference>
<evidence type="ECO:0000313" key="3">
    <source>
        <dbReference type="Proteomes" id="UP001597169"/>
    </source>
</evidence>
<name>A0ABW3PVK7_9BACL</name>
<keyword evidence="3" id="KW-1185">Reference proteome</keyword>
<dbReference type="PANTHER" id="PTHR36440:SF1">
    <property type="entry name" value="PUTATIVE (AFU_ORTHOLOGUE AFUA_8G07350)-RELATED"/>
    <property type="match status" value="1"/>
</dbReference>
<evidence type="ECO:0000259" key="1">
    <source>
        <dbReference type="Pfam" id="PF07883"/>
    </source>
</evidence>
<sequence length="141" mass="16077">MKQVDFIASLDNGYILQPKNSRLAIAEWTASGTSLGDTPQFIAPLHIHHNDDEAWYILEGTLGFKVGDKEIEVNANQAVVVPRGTPHTFWNPKPVTARYIIIMTSRIRSLIDAIHATEQRNLETLKELFIRYESELLELYE</sequence>
<dbReference type="Pfam" id="PF07883">
    <property type="entry name" value="Cupin_2"/>
    <property type="match status" value="1"/>
</dbReference>
<dbReference type="InterPro" id="IPR013096">
    <property type="entry name" value="Cupin_2"/>
</dbReference>
<protein>
    <submittedName>
        <fullName evidence="2">Cupin domain-containing protein</fullName>
    </submittedName>
</protein>
<organism evidence="2 3">
    <name type="scientific">Paenibacillus provencensis</name>
    <dbReference type="NCBI Taxonomy" id="441151"/>
    <lineage>
        <taxon>Bacteria</taxon>
        <taxon>Bacillati</taxon>
        <taxon>Bacillota</taxon>
        <taxon>Bacilli</taxon>
        <taxon>Bacillales</taxon>
        <taxon>Paenibacillaceae</taxon>
        <taxon>Paenibacillus</taxon>
    </lineage>
</organism>
<proteinExistence type="predicted"/>
<accession>A0ABW3PVK7</accession>
<evidence type="ECO:0000313" key="2">
    <source>
        <dbReference type="EMBL" id="MFD1127874.1"/>
    </source>
</evidence>
<comment type="caution">
    <text evidence="2">The sequence shown here is derived from an EMBL/GenBank/DDBJ whole genome shotgun (WGS) entry which is preliminary data.</text>
</comment>
<dbReference type="EMBL" id="JBHTKX010000001">
    <property type="protein sequence ID" value="MFD1127874.1"/>
    <property type="molecule type" value="Genomic_DNA"/>
</dbReference>
<dbReference type="SUPFAM" id="SSF51182">
    <property type="entry name" value="RmlC-like cupins"/>
    <property type="match status" value="1"/>
</dbReference>
<feature type="domain" description="Cupin type-2" evidence="1">
    <location>
        <begin position="42"/>
        <end position="102"/>
    </location>
</feature>
<dbReference type="RefSeq" id="WP_251584998.1">
    <property type="nucleotide sequence ID" value="NZ_JBHTKX010000001.1"/>
</dbReference>
<dbReference type="PANTHER" id="PTHR36440">
    <property type="entry name" value="PUTATIVE (AFU_ORTHOLOGUE AFUA_8G07350)-RELATED"/>
    <property type="match status" value="1"/>
</dbReference>
<dbReference type="Proteomes" id="UP001597169">
    <property type="component" value="Unassembled WGS sequence"/>
</dbReference>
<dbReference type="CDD" id="cd02208">
    <property type="entry name" value="cupin_RmlC-like"/>
    <property type="match status" value="1"/>
</dbReference>
<dbReference type="InterPro" id="IPR014710">
    <property type="entry name" value="RmlC-like_jellyroll"/>
</dbReference>
<dbReference type="Gene3D" id="2.60.120.10">
    <property type="entry name" value="Jelly Rolls"/>
    <property type="match status" value="1"/>
</dbReference>
<dbReference type="InterPro" id="IPR053146">
    <property type="entry name" value="QDO-like"/>
</dbReference>
<gene>
    <name evidence="2" type="ORF">ACFQ3J_06780</name>
</gene>